<organism evidence="2 3">
    <name type="scientific">Bacillus cereus</name>
    <dbReference type="NCBI Taxonomy" id="1396"/>
    <lineage>
        <taxon>Bacteria</taxon>
        <taxon>Bacillati</taxon>
        <taxon>Bacillota</taxon>
        <taxon>Bacilli</taxon>
        <taxon>Bacillales</taxon>
        <taxon>Bacillaceae</taxon>
        <taxon>Bacillus</taxon>
        <taxon>Bacillus cereus group</taxon>
    </lineage>
</organism>
<protein>
    <submittedName>
        <fullName evidence="2">Uncharacterized protein</fullName>
    </submittedName>
</protein>
<feature type="transmembrane region" description="Helical" evidence="1">
    <location>
        <begin position="6"/>
        <end position="22"/>
    </location>
</feature>
<dbReference type="Proteomes" id="UP000242656">
    <property type="component" value="Unassembled WGS sequence"/>
</dbReference>
<keyword evidence="1" id="KW-0812">Transmembrane</keyword>
<sequence length="52" mass="5877">MVFKIVGSFIMILLFLFSYKHLKIIRSHETGTYFDGLDGVHATATHESGTDM</sequence>
<name>A0A2B0LMY9_BACCE</name>
<comment type="caution">
    <text evidence="2">The sequence shown here is derived from an EMBL/GenBank/DDBJ whole genome shotgun (WGS) entry which is preliminary data.</text>
</comment>
<dbReference type="EMBL" id="NUWN01000098">
    <property type="protein sequence ID" value="PFK31103.1"/>
    <property type="molecule type" value="Genomic_DNA"/>
</dbReference>
<keyword evidence="1" id="KW-1133">Transmembrane helix</keyword>
<reference evidence="2 3" key="1">
    <citation type="submission" date="2017-09" db="EMBL/GenBank/DDBJ databases">
        <title>Large-scale bioinformatics analysis of Bacillus genomes uncovers conserved roles of natural products in bacterial physiology.</title>
        <authorList>
            <consortium name="Agbiome Team Llc"/>
            <person name="Bleich R.M."/>
            <person name="Grubbs K.J."/>
            <person name="Santa Maria K.C."/>
            <person name="Allen S.E."/>
            <person name="Farag S."/>
            <person name="Shank E.A."/>
            <person name="Bowers A."/>
        </authorList>
    </citation>
    <scope>NUCLEOTIDE SEQUENCE [LARGE SCALE GENOMIC DNA]</scope>
    <source>
        <strain evidence="2 3">AFS083043</strain>
    </source>
</reference>
<evidence type="ECO:0000313" key="2">
    <source>
        <dbReference type="EMBL" id="PFK31103.1"/>
    </source>
</evidence>
<dbReference type="RefSeq" id="WP_098492471.1">
    <property type="nucleotide sequence ID" value="NZ_NUWN01000098.1"/>
</dbReference>
<evidence type="ECO:0000256" key="1">
    <source>
        <dbReference type="SAM" id="Phobius"/>
    </source>
</evidence>
<gene>
    <name evidence="2" type="ORF">COI93_21520</name>
</gene>
<proteinExistence type="predicted"/>
<accession>A0A2B0LMY9</accession>
<keyword evidence="1" id="KW-0472">Membrane</keyword>
<evidence type="ECO:0000313" key="3">
    <source>
        <dbReference type="Proteomes" id="UP000242656"/>
    </source>
</evidence>
<dbReference type="AlphaFoldDB" id="A0A2B0LMY9"/>